<evidence type="ECO:0000256" key="5">
    <source>
        <dbReference type="ARBA" id="ARBA00022692"/>
    </source>
</evidence>
<keyword evidence="7 12" id="KW-1133">Transmembrane helix</keyword>
<feature type="binding site" evidence="11">
    <location>
        <position position="313"/>
    </location>
    <ligand>
        <name>K(+)</name>
        <dbReference type="ChEBI" id="CHEBI:29103"/>
    </ligand>
</feature>
<feature type="binding site" evidence="11">
    <location>
        <position position="314"/>
    </location>
    <ligand>
        <name>K(+)</name>
        <dbReference type="ChEBI" id="CHEBI:29103"/>
    </ligand>
</feature>
<dbReference type="RefSeq" id="WP_120352994.1">
    <property type="nucleotide sequence ID" value="NZ_RAQO01000001.1"/>
</dbReference>
<keyword evidence="6 10" id="KW-0630">Potassium</keyword>
<feature type="transmembrane region" description="Helical" evidence="12">
    <location>
        <begin position="135"/>
        <end position="157"/>
    </location>
</feature>
<comment type="caution">
    <text evidence="13">The sequence shown here is derived from an EMBL/GenBank/DDBJ whole genome shotgun (WGS) entry which is preliminary data.</text>
</comment>
<evidence type="ECO:0000256" key="2">
    <source>
        <dbReference type="ARBA" id="ARBA00022448"/>
    </source>
</evidence>
<evidence type="ECO:0000256" key="7">
    <source>
        <dbReference type="ARBA" id="ARBA00022989"/>
    </source>
</evidence>
<evidence type="ECO:0000256" key="11">
    <source>
        <dbReference type="PIRSR" id="PIRSR006247-1"/>
    </source>
</evidence>
<feature type="transmembrane region" description="Helical" evidence="12">
    <location>
        <begin position="233"/>
        <end position="253"/>
    </location>
</feature>
<feature type="transmembrane region" description="Helical" evidence="12">
    <location>
        <begin position="324"/>
        <end position="343"/>
    </location>
</feature>
<dbReference type="NCBIfam" id="TIGR00933">
    <property type="entry name" value="2a38"/>
    <property type="match status" value="1"/>
</dbReference>
<keyword evidence="4 10" id="KW-0633">Potassium transport</keyword>
<evidence type="ECO:0000313" key="14">
    <source>
        <dbReference type="Proteomes" id="UP000286482"/>
    </source>
</evidence>
<dbReference type="GO" id="GO:0015379">
    <property type="term" value="F:potassium:chloride symporter activity"/>
    <property type="evidence" value="ECO:0007669"/>
    <property type="project" value="InterPro"/>
</dbReference>
<feature type="binding site" evidence="11">
    <location>
        <position position="110"/>
    </location>
    <ligand>
        <name>K(+)</name>
        <dbReference type="ChEBI" id="CHEBI:29103"/>
    </ligand>
</feature>
<name>A0A420ENF6_9ALTE</name>
<keyword evidence="8 10" id="KW-0406">Ion transport</keyword>
<dbReference type="PANTHER" id="PTHR32024">
    <property type="entry name" value="TRK SYSTEM POTASSIUM UPTAKE PROTEIN TRKG-RELATED"/>
    <property type="match status" value="1"/>
</dbReference>
<evidence type="ECO:0000256" key="12">
    <source>
        <dbReference type="SAM" id="Phobius"/>
    </source>
</evidence>
<comment type="subcellular location">
    <subcellularLocation>
        <location evidence="10">Cell inner membrane</location>
        <topology evidence="10">Multi-pass membrane protein</topology>
    </subcellularLocation>
    <subcellularLocation>
        <location evidence="1">Cell membrane</location>
        <topology evidence="1">Multi-pass membrane protein</topology>
    </subcellularLocation>
</comment>
<keyword evidence="10" id="KW-0997">Cell inner membrane</keyword>
<dbReference type="EMBL" id="RAQO01000001">
    <property type="protein sequence ID" value="RKF22191.1"/>
    <property type="molecule type" value="Genomic_DNA"/>
</dbReference>
<keyword evidence="9 10" id="KW-0472">Membrane</keyword>
<feature type="binding site" evidence="11">
    <location>
        <position position="430"/>
    </location>
    <ligand>
        <name>K(+)</name>
        <dbReference type="ChEBI" id="CHEBI:29103"/>
    </ligand>
</feature>
<comment type="function">
    <text evidence="10">Low-affinity potassium transport system. Interacts with Trk system potassium uptake protein TrkA.</text>
</comment>
<dbReference type="InterPro" id="IPR004772">
    <property type="entry name" value="TrkH"/>
</dbReference>
<keyword evidence="3 10" id="KW-1003">Cell membrane</keyword>
<dbReference type="OrthoDB" id="9810952at2"/>
<dbReference type="PIRSF" id="PIRSF006247">
    <property type="entry name" value="TrkH"/>
    <property type="match status" value="1"/>
</dbReference>
<feature type="binding site" evidence="11">
    <location>
        <position position="431"/>
    </location>
    <ligand>
        <name>K(+)</name>
        <dbReference type="ChEBI" id="CHEBI:29103"/>
    </ligand>
</feature>
<dbReference type="Pfam" id="PF02386">
    <property type="entry name" value="TrkH"/>
    <property type="match status" value="1"/>
</dbReference>
<keyword evidence="14" id="KW-1185">Reference proteome</keyword>
<evidence type="ECO:0000313" key="13">
    <source>
        <dbReference type="EMBL" id="RKF22191.1"/>
    </source>
</evidence>
<sequence length="482" mass="52829">MLNLKPIAFSTGLVLSKLAVVMLVPLISGLLNDESSYIYFVYTIVVTQSVGVLLIQYGRNASFRLSVRDVFLLTCVVWLAASVFASLPFIFIEHISFANAFFETMSGLTTTGSTVLSNLDSHPSTVLLWRSCLQWIGGIGFIVLGVAILPFLNVGGMRLFQSESSDWSDKSAPRMKQVATNMLAVYVGLSIACAVAYRFSGMSNFEAINHAMTTLSTGGFSTSDQSMSHFSSASHWVASLFMLLGGLPFLLFIRAFSHRDLKVLFHDQQIRGFIKLVLVTSLSICLWLYVQHRFEFWDALRIAIFNVLSIVTTTGFGLGSFDHWTFFSTVVFAFLMVVGACSGSTSGGYKIFRFQLAIALFIRQLKQLIHPAAVYPIRYNGRKVNDQHIRSLVAFSFGFVLSIVVIACLLSLLGSDPVTAISGAITAVANVGPGFGHVIGPDSNFASLSDASKLVLSMGMLMGRLEILTVMVLFIPAFWRYS</sequence>
<feature type="binding site" evidence="11">
    <location>
        <position position="218"/>
    </location>
    <ligand>
        <name>K(+)</name>
        <dbReference type="ChEBI" id="CHEBI:29103"/>
    </ligand>
</feature>
<feature type="transmembrane region" description="Helical" evidence="12">
    <location>
        <begin position="178"/>
        <end position="197"/>
    </location>
</feature>
<keyword evidence="2 10" id="KW-0813">Transport</keyword>
<evidence type="ECO:0000256" key="8">
    <source>
        <dbReference type="ARBA" id="ARBA00023065"/>
    </source>
</evidence>
<dbReference type="GO" id="GO:0005886">
    <property type="term" value="C:plasma membrane"/>
    <property type="evidence" value="ECO:0007669"/>
    <property type="project" value="UniProtKB-SubCell"/>
</dbReference>
<organism evidence="13 14">
    <name type="scientific">Alginatibacterium sediminis</name>
    <dbReference type="NCBI Taxonomy" id="2164068"/>
    <lineage>
        <taxon>Bacteria</taxon>
        <taxon>Pseudomonadati</taxon>
        <taxon>Pseudomonadota</taxon>
        <taxon>Gammaproteobacteria</taxon>
        <taxon>Alteromonadales</taxon>
        <taxon>Alteromonadaceae</taxon>
        <taxon>Alginatibacterium</taxon>
    </lineage>
</organism>
<dbReference type="Proteomes" id="UP000286482">
    <property type="component" value="Unassembled WGS sequence"/>
</dbReference>
<dbReference type="GO" id="GO:0046872">
    <property type="term" value="F:metal ion binding"/>
    <property type="evidence" value="ECO:0007669"/>
    <property type="project" value="UniProtKB-KW"/>
</dbReference>
<keyword evidence="5 12" id="KW-0812">Transmembrane</keyword>
<gene>
    <name evidence="13" type="ORF">DBZ36_00665</name>
</gene>
<keyword evidence="11" id="KW-0479">Metal-binding</keyword>
<feature type="transmembrane region" description="Helical" evidence="12">
    <location>
        <begin position="37"/>
        <end position="58"/>
    </location>
</feature>
<proteinExistence type="inferred from homology"/>
<feature type="transmembrane region" description="Helical" evidence="12">
    <location>
        <begin position="273"/>
        <end position="290"/>
    </location>
</feature>
<feature type="binding site" evidence="11">
    <location>
        <position position="111"/>
    </location>
    <ligand>
        <name>K(+)</name>
        <dbReference type="ChEBI" id="CHEBI:29103"/>
    </ligand>
</feature>
<evidence type="ECO:0000256" key="9">
    <source>
        <dbReference type="ARBA" id="ARBA00023136"/>
    </source>
</evidence>
<dbReference type="AlphaFoldDB" id="A0A420ENF6"/>
<evidence type="ECO:0000256" key="4">
    <source>
        <dbReference type="ARBA" id="ARBA00022538"/>
    </source>
</evidence>
<evidence type="ECO:0000256" key="3">
    <source>
        <dbReference type="ARBA" id="ARBA00022475"/>
    </source>
</evidence>
<feature type="transmembrane region" description="Helical" evidence="12">
    <location>
        <begin position="461"/>
        <end position="479"/>
    </location>
</feature>
<reference evidence="13 14" key="1">
    <citation type="submission" date="2018-09" db="EMBL/GenBank/DDBJ databases">
        <authorList>
            <person name="Wang Z."/>
        </authorList>
    </citation>
    <scope>NUCLEOTIDE SEQUENCE [LARGE SCALE GENOMIC DNA]</scope>
    <source>
        <strain evidence="13 14">ALS 81</strain>
    </source>
</reference>
<evidence type="ECO:0000256" key="1">
    <source>
        <dbReference type="ARBA" id="ARBA00004651"/>
    </source>
</evidence>
<feature type="transmembrane region" description="Helical" evidence="12">
    <location>
        <begin position="7"/>
        <end position="31"/>
    </location>
</feature>
<evidence type="ECO:0000256" key="6">
    <source>
        <dbReference type="ARBA" id="ARBA00022958"/>
    </source>
</evidence>
<feature type="transmembrane region" description="Helical" evidence="12">
    <location>
        <begin position="392"/>
        <end position="414"/>
    </location>
</feature>
<evidence type="ECO:0000256" key="10">
    <source>
        <dbReference type="PIRNR" id="PIRNR006247"/>
    </source>
</evidence>
<dbReference type="InterPro" id="IPR003445">
    <property type="entry name" value="Cat_transpt"/>
</dbReference>
<comment type="similarity">
    <text evidence="10">Belongs to the TrkH potassium transport family.</text>
</comment>
<protein>
    <recommendedName>
        <fullName evidence="10">Trk system potassium uptake protein</fullName>
    </recommendedName>
</protein>
<feature type="transmembrane region" description="Helical" evidence="12">
    <location>
        <begin position="70"/>
        <end position="92"/>
    </location>
</feature>
<dbReference type="PANTHER" id="PTHR32024:SF3">
    <property type="entry name" value="TRK SYSTEM POTASSIUM UPTAKE PROTEIN"/>
    <property type="match status" value="1"/>
</dbReference>
<feature type="transmembrane region" description="Helical" evidence="12">
    <location>
        <begin position="420"/>
        <end position="440"/>
    </location>
</feature>
<accession>A0A420ENF6</accession>